<keyword evidence="1" id="KW-0255">Endonuclease</keyword>
<sequence>MTKSRGILTRAKWTAEKIEILKQQYADQLAADIASSLGMKTHHIYRKAKALGLKKSAEFYSGEKSGRTNGQHGKGTRFFKGQTSWNQGLKGLNLGGKQTQFKPGQTAPNTQAIGSYRITKDGTLQRKISNNKGSNSNRWRGVHELVWVESNGAVPEKHIVVFKPGTRTTVLDEITIEKVECISLAENMKRNTVHNLPKELVEVVRLRAVINRKINRVTKENHE</sequence>
<keyword evidence="2" id="KW-1185">Reference proteome</keyword>
<name>A0ABR7A526_9BURK</name>
<dbReference type="EMBL" id="JACOGD010000004">
    <property type="protein sequence ID" value="MBC3932009.1"/>
    <property type="molecule type" value="Genomic_DNA"/>
</dbReference>
<keyword evidence="1" id="KW-0378">Hydrolase</keyword>
<reference evidence="1 2" key="1">
    <citation type="submission" date="2020-08" db="EMBL/GenBank/DDBJ databases">
        <title>Novel species isolated from subtropical streams in China.</title>
        <authorList>
            <person name="Lu H."/>
        </authorList>
    </citation>
    <scope>NUCLEOTIDE SEQUENCE [LARGE SCALE GENOMIC DNA]</scope>
    <source>
        <strain evidence="1 2">CY22W</strain>
    </source>
</reference>
<accession>A0ABR7A526</accession>
<comment type="caution">
    <text evidence="1">The sequence shown here is derived from an EMBL/GenBank/DDBJ whole genome shotgun (WGS) entry which is preliminary data.</text>
</comment>
<dbReference type="Proteomes" id="UP000654304">
    <property type="component" value="Unassembled WGS sequence"/>
</dbReference>
<proteinExistence type="predicted"/>
<dbReference type="GO" id="GO:0004519">
    <property type="term" value="F:endonuclease activity"/>
    <property type="evidence" value="ECO:0007669"/>
    <property type="project" value="UniProtKB-KW"/>
</dbReference>
<dbReference type="RefSeq" id="WP_186903690.1">
    <property type="nucleotide sequence ID" value="NZ_JACOGD010000004.1"/>
</dbReference>
<keyword evidence="1" id="KW-0540">Nuclease</keyword>
<organism evidence="1 2">
    <name type="scientific">Undibacterium curvum</name>
    <dbReference type="NCBI Taxonomy" id="2762294"/>
    <lineage>
        <taxon>Bacteria</taxon>
        <taxon>Pseudomonadati</taxon>
        <taxon>Pseudomonadota</taxon>
        <taxon>Betaproteobacteria</taxon>
        <taxon>Burkholderiales</taxon>
        <taxon>Oxalobacteraceae</taxon>
        <taxon>Undibacterium</taxon>
    </lineage>
</organism>
<gene>
    <name evidence="1" type="ORF">H8K43_10025</name>
</gene>
<evidence type="ECO:0000313" key="1">
    <source>
        <dbReference type="EMBL" id="MBC3932009.1"/>
    </source>
</evidence>
<evidence type="ECO:0000313" key="2">
    <source>
        <dbReference type="Proteomes" id="UP000654304"/>
    </source>
</evidence>
<protein>
    <submittedName>
        <fullName evidence="1">HNH endonuclease</fullName>
    </submittedName>
</protein>